<evidence type="ECO:0000313" key="3">
    <source>
        <dbReference type="Proteomes" id="UP000002256"/>
    </source>
</evidence>
<evidence type="ECO:0000313" key="2">
    <source>
        <dbReference type="EMBL" id="ACS60618.1"/>
    </source>
</evidence>
<dbReference type="Proteomes" id="UP000002256">
    <property type="component" value="Plasmid pR132503"/>
</dbReference>
<organism evidence="2 3">
    <name type="scientific">Rhizobium leguminosarum bv. trifolii (strain WSM1325)</name>
    <dbReference type="NCBI Taxonomy" id="395491"/>
    <lineage>
        <taxon>Bacteria</taxon>
        <taxon>Pseudomonadati</taxon>
        <taxon>Pseudomonadota</taxon>
        <taxon>Alphaproteobacteria</taxon>
        <taxon>Hyphomicrobiales</taxon>
        <taxon>Rhizobiaceae</taxon>
        <taxon>Rhizobium/Agrobacterium group</taxon>
        <taxon>Rhizobium</taxon>
    </lineage>
</organism>
<sequence length="82" mass="9110">MEQTRPKYFFHIRRNDVFEEDLEGIDLASPEQAREEAVAAAREIVAEGIRRGDPADGATFEIMTEEGSLVATVPFRSAVGLE</sequence>
<dbReference type="HOGENOM" id="CLU_163135_2_2_5"/>
<dbReference type="KEGG" id="rlg:Rleg_5838"/>
<reference evidence="2 3" key="1">
    <citation type="journal article" date="2010" name="Stand. Genomic Sci.">
        <title>Complete genome sequence of Rhizobium leguminosarum bv. trifolii strain WSM1325, an effective microsymbiont of annual Mediterranean clovers.</title>
        <authorList>
            <person name="Reeve W."/>
            <person name="O'Hara G."/>
            <person name="Chain P."/>
            <person name="Ardley J."/>
            <person name="Brau L."/>
            <person name="Nandesena K."/>
            <person name="Tiwari R."/>
            <person name="Copeland A."/>
            <person name="Nolan M."/>
            <person name="Han C."/>
            <person name="Brettin T."/>
            <person name="Land M."/>
            <person name="Ovchinikova G."/>
            <person name="Ivanova N."/>
            <person name="Mavromatis K."/>
            <person name="Markowitz V."/>
            <person name="Kyrpides N."/>
            <person name="Melino V."/>
            <person name="Denton M."/>
            <person name="Yates R."/>
            <person name="Howieson J."/>
        </authorList>
    </citation>
    <scope>NUCLEOTIDE SEQUENCE [LARGE SCALE GENOMIC DNA]</scope>
    <source>
        <strain evidence="3">WSM1325</strain>
        <plasmid evidence="3">Plasmid pR132503</plasmid>
    </source>
</reference>
<name>C6B886_RHILS</name>
<dbReference type="AlphaFoldDB" id="C6B886"/>
<dbReference type="InterPro" id="IPR054189">
    <property type="entry name" value="DUF6894"/>
</dbReference>
<protein>
    <recommendedName>
        <fullName evidence="1">DUF6894 domain-containing protein</fullName>
    </recommendedName>
</protein>
<gene>
    <name evidence="2" type="ordered locus">Rleg_5838</name>
</gene>
<dbReference type="Pfam" id="PF21834">
    <property type="entry name" value="DUF6894"/>
    <property type="match status" value="1"/>
</dbReference>
<dbReference type="EMBL" id="CP001625">
    <property type="protein sequence ID" value="ACS60618.1"/>
    <property type="molecule type" value="Genomic_DNA"/>
</dbReference>
<proteinExistence type="predicted"/>
<keyword evidence="2" id="KW-0614">Plasmid</keyword>
<evidence type="ECO:0000259" key="1">
    <source>
        <dbReference type="Pfam" id="PF21834"/>
    </source>
</evidence>
<feature type="domain" description="DUF6894" evidence="1">
    <location>
        <begin position="8"/>
        <end position="76"/>
    </location>
</feature>
<accession>C6B886</accession>
<geneLocation type="plasmid" evidence="2 3">
    <name>pR132503</name>
</geneLocation>
<dbReference type="OrthoDB" id="8021130at2"/>